<dbReference type="GO" id="GO:0019825">
    <property type="term" value="F:oxygen binding"/>
    <property type="evidence" value="ECO:0007669"/>
    <property type="project" value="InterPro"/>
</dbReference>
<dbReference type="PANTHER" id="PTHR42071:SF1">
    <property type="entry name" value="GLOBIN-SENSOR DOMAIN-CONTAINING PROTEIN"/>
    <property type="match status" value="1"/>
</dbReference>
<dbReference type="CDD" id="cd01068">
    <property type="entry name" value="globin_sensor"/>
    <property type="match status" value="1"/>
</dbReference>
<reference evidence="3 4" key="1">
    <citation type="journal article" date="2019" name="Fungal Biol. Biotechnol.">
        <title>Draft genome sequence of fastidious pathogen Ceratobasidium theobromae, which causes vascular-streak dieback in Theobroma cacao.</title>
        <authorList>
            <person name="Ali S.S."/>
            <person name="Asman A."/>
            <person name="Shao J."/>
            <person name="Firmansyah A.P."/>
            <person name="Susilo A.W."/>
            <person name="Rosmana A."/>
            <person name="McMahon P."/>
            <person name="Junaid M."/>
            <person name="Guest D."/>
            <person name="Kheng T.Y."/>
            <person name="Meinhardt L.W."/>
            <person name="Bailey B.A."/>
        </authorList>
    </citation>
    <scope>NUCLEOTIDE SEQUENCE [LARGE SCALE GENOMIC DNA]</scope>
    <source>
        <strain evidence="3 4">CT2</strain>
    </source>
</reference>
<comment type="caution">
    <text evidence="3">The sequence shown here is derived from an EMBL/GenBank/DDBJ whole genome shotgun (WGS) entry which is preliminary data.</text>
</comment>
<protein>
    <submittedName>
        <fullName evidence="3">Protoglobin protein</fullName>
    </submittedName>
</protein>
<accession>A0A5N5QW33</accession>
<dbReference type="AlphaFoldDB" id="A0A5N5QW33"/>
<dbReference type="GO" id="GO:0020037">
    <property type="term" value="F:heme binding"/>
    <property type="evidence" value="ECO:0007669"/>
    <property type="project" value="InterPro"/>
</dbReference>
<feature type="region of interest" description="Disordered" evidence="1">
    <location>
        <begin position="228"/>
        <end position="345"/>
    </location>
</feature>
<feature type="compositionally biased region" description="Polar residues" evidence="1">
    <location>
        <begin position="317"/>
        <end position="331"/>
    </location>
</feature>
<dbReference type="PANTHER" id="PTHR42071">
    <property type="entry name" value="PROTOGLOBIN DOMAIN-CONTAINING PROTEIN"/>
    <property type="match status" value="1"/>
</dbReference>
<dbReference type="InterPro" id="IPR039379">
    <property type="entry name" value="Protoglobin_sensor_dom"/>
</dbReference>
<feature type="compositionally biased region" description="Polar residues" evidence="1">
    <location>
        <begin position="289"/>
        <end position="301"/>
    </location>
</feature>
<dbReference type="InterPro" id="IPR012292">
    <property type="entry name" value="Globin/Proto"/>
</dbReference>
<proteinExistence type="predicted"/>
<dbReference type="Gene3D" id="1.10.490.10">
    <property type="entry name" value="Globins"/>
    <property type="match status" value="1"/>
</dbReference>
<keyword evidence="4" id="KW-1185">Reference proteome</keyword>
<gene>
    <name evidence="3" type="ORF">CTheo_726</name>
</gene>
<dbReference type="EMBL" id="SSOP01000005">
    <property type="protein sequence ID" value="KAB5595962.1"/>
    <property type="molecule type" value="Genomic_DNA"/>
</dbReference>
<dbReference type="Proteomes" id="UP000383932">
    <property type="component" value="Unassembled WGS sequence"/>
</dbReference>
<feature type="compositionally biased region" description="Basic and acidic residues" evidence="1">
    <location>
        <begin position="332"/>
        <end position="345"/>
    </location>
</feature>
<evidence type="ECO:0000313" key="3">
    <source>
        <dbReference type="EMBL" id="KAB5595962.1"/>
    </source>
</evidence>
<dbReference type="Pfam" id="PF11563">
    <property type="entry name" value="Protoglobin"/>
    <property type="match status" value="1"/>
</dbReference>
<name>A0A5N5QW33_9AGAM</name>
<dbReference type="InterPro" id="IPR044398">
    <property type="entry name" value="Globin-sensor_dom"/>
</dbReference>
<evidence type="ECO:0000313" key="4">
    <source>
        <dbReference type="Proteomes" id="UP000383932"/>
    </source>
</evidence>
<organism evidence="3 4">
    <name type="scientific">Ceratobasidium theobromae</name>
    <dbReference type="NCBI Taxonomy" id="1582974"/>
    <lineage>
        <taxon>Eukaryota</taxon>
        <taxon>Fungi</taxon>
        <taxon>Dikarya</taxon>
        <taxon>Basidiomycota</taxon>
        <taxon>Agaricomycotina</taxon>
        <taxon>Agaricomycetes</taxon>
        <taxon>Cantharellales</taxon>
        <taxon>Ceratobasidiaceae</taxon>
        <taxon>Ceratobasidium</taxon>
    </lineage>
</organism>
<evidence type="ECO:0000256" key="1">
    <source>
        <dbReference type="SAM" id="MobiDB-lite"/>
    </source>
</evidence>
<dbReference type="OrthoDB" id="10027058at2759"/>
<feature type="compositionally biased region" description="Basic and acidic residues" evidence="1">
    <location>
        <begin position="304"/>
        <end position="313"/>
    </location>
</feature>
<evidence type="ECO:0000259" key="2">
    <source>
        <dbReference type="Pfam" id="PF11563"/>
    </source>
</evidence>
<feature type="compositionally biased region" description="Low complexity" evidence="1">
    <location>
        <begin position="270"/>
        <end position="288"/>
    </location>
</feature>
<feature type="domain" description="Globin-sensor" evidence="2">
    <location>
        <begin position="35"/>
        <end position="224"/>
    </location>
</feature>
<sequence length="366" mass="40688">MSSPSPAPSAPEEEYNPNPCAMFVDREALYTSLPDRVSYLTSFLEFTESDADTLNEAALILEPHIPMLVDRVYAHLFKFSVTKEVFMPRAGGHEGPMVADLSHLTLEDEQIKERKRFFSLYIRKLITSDYNDFKTWEYYDKVGKMHTGAAGLKHRKLVGKDGLRVDHIHLSGCLGWTMDQIIVIILRNESIPIAKRETIIRSLHKVMWIQQDLFSRHYVRDGEEYQKAPRAMAGSRIRRPGTNGTSSPEVSVGCPMGFSASSGSDHGRPSGTTSPTQSSSASVTTSLTGAESVTWSPQMGRTNGDGEAHDTWRSRGPVSSKTIAPQPSTDWSKARGRDRSVSNLEDIHAQVTASRPGLWRRMFGGA</sequence>